<dbReference type="Proteomes" id="UP000244013">
    <property type="component" value="Unassembled WGS sequence"/>
</dbReference>
<dbReference type="Pfam" id="PF00990">
    <property type="entry name" value="GGDEF"/>
    <property type="match status" value="1"/>
</dbReference>
<feature type="transmembrane region" description="Helical" evidence="3">
    <location>
        <begin position="175"/>
        <end position="197"/>
    </location>
</feature>
<feature type="signal peptide" evidence="4">
    <location>
        <begin position="1"/>
        <end position="28"/>
    </location>
</feature>
<comment type="catalytic activity">
    <reaction evidence="2">
        <text>2 GTP = 3',3'-c-di-GMP + 2 diphosphate</text>
        <dbReference type="Rhea" id="RHEA:24898"/>
        <dbReference type="ChEBI" id="CHEBI:33019"/>
        <dbReference type="ChEBI" id="CHEBI:37565"/>
        <dbReference type="ChEBI" id="CHEBI:58805"/>
        <dbReference type="EC" id="2.7.7.65"/>
    </reaction>
</comment>
<dbReference type="PROSITE" id="PS50887">
    <property type="entry name" value="GGDEF"/>
    <property type="match status" value="1"/>
</dbReference>
<feature type="transmembrane region" description="Helical" evidence="3">
    <location>
        <begin position="209"/>
        <end position="229"/>
    </location>
</feature>
<gene>
    <name evidence="6" type="ORF">C8J25_101467</name>
</gene>
<dbReference type="GO" id="GO:1902201">
    <property type="term" value="P:negative regulation of bacterial-type flagellum-dependent cell motility"/>
    <property type="evidence" value="ECO:0007669"/>
    <property type="project" value="TreeGrafter"/>
</dbReference>
<dbReference type="PANTHER" id="PTHR45138">
    <property type="entry name" value="REGULATORY COMPONENTS OF SENSORY TRANSDUCTION SYSTEM"/>
    <property type="match status" value="1"/>
</dbReference>
<sequence length="561" mass="61137">MTFGFRITWLIGIVATALAMLGAAPAEARTGQLLDVCIMRATPGLSVPALFRTPSRFDCTTPQSAYGSGDFWVLSQVLPTNLTHIPDLRALTASVWQDRVTLFVLYADGAIRRTGFTSRTSGRHLMIGATLSLTLPPHVARPVRLLWHVEGSANLRGVVLGPTLATAGEVAESEIILSALYASFGGMAIALIVYNLALWGALRQSFQPVYCLLVLCLLGYAFSSSAALGQLVPSLDNNVRLKLNVCLLAICAGMVLVFARAFFERTVFDGWLRPASNVALATLATAGIAFAILAPWQIYWLDRLLTLSYIPLIALVPPVLYRAWRVRSSYLWMFTLAWGAPIVFASLRIAGALGLMSWSFWIDNSTMISMMLEALLSSLAIAYRIRLLSVERDDAREQEIAARLLADTEPLTGLLNRRAFLDRAIGRSGDQMLLIADVDHFKHVNETIGHDGGDEVLRVVARVLRNAVPPDALVARIGGEEFAILIDATTPVLPDTILERLRSQRMPFDMAITASIGCCTGPLLRESDWKALYRSADRALFAAKGAGRDRSRDAGILPIAA</sequence>
<feature type="chain" id="PRO_5015457129" description="diguanylate cyclase" evidence="4">
    <location>
        <begin position="29"/>
        <end position="561"/>
    </location>
</feature>
<dbReference type="NCBIfam" id="TIGR00254">
    <property type="entry name" value="GGDEF"/>
    <property type="match status" value="1"/>
</dbReference>
<dbReference type="SUPFAM" id="SSF55073">
    <property type="entry name" value="Nucleotide cyclase"/>
    <property type="match status" value="1"/>
</dbReference>
<feature type="transmembrane region" description="Helical" evidence="3">
    <location>
        <begin position="241"/>
        <end position="263"/>
    </location>
</feature>
<keyword evidence="3" id="KW-0472">Membrane</keyword>
<evidence type="ECO:0000256" key="4">
    <source>
        <dbReference type="SAM" id="SignalP"/>
    </source>
</evidence>
<dbReference type="InterPro" id="IPR011623">
    <property type="entry name" value="7TMR_DISM_rcpt_extracell_dom1"/>
</dbReference>
<dbReference type="InterPro" id="IPR000160">
    <property type="entry name" value="GGDEF_dom"/>
</dbReference>
<dbReference type="EC" id="2.7.7.65" evidence="1"/>
<keyword evidence="3" id="KW-1133">Transmembrane helix</keyword>
<dbReference type="GO" id="GO:0005886">
    <property type="term" value="C:plasma membrane"/>
    <property type="evidence" value="ECO:0007669"/>
    <property type="project" value="TreeGrafter"/>
</dbReference>
<name>A0A2T5UBU1_9SPHN</name>
<dbReference type="GeneID" id="91004559"/>
<dbReference type="Gene3D" id="3.30.70.270">
    <property type="match status" value="1"/>
</dbReference>
<feature type="transmembrane region" description="Helical" evidence="3">
    <location>
        <begin position="275"/>
        <end position="298"/>
    </location>
</feature>
<dbReference type="PANTHER" id="PTHR45138:SF9">
    <property type="entry name" value="DIGUANYLATE CYCLASE DGCM-RELATED"/>
    <property type="match status" value="1"/>
</dbReference>
<feature type="transmembrane region" description="Helical" evidence="3">
    <location>
        <begin position="304"/>
        <end position="324"/>
    </location>
</feature>
<evidence type="ECO:0000313" key="7">
    <source>
        <dbReference type="Proteomes" id="UP000244013"/>
    </source>
</evidence>
<dbReference type="InterPro" id="IPR050469">
    <property type="entry name" value="Diguanylate_Cyclase"/>
</dbReference>
<feature type="transmembrane region" description="Helical" evidence="3">
    <location>
        <begin position="336"/>
        <end position="361"/>
    </location>
</feature>
<feature type="transmembrane region" description="Helical" evidence="3">
    <location>
        <begin position="367"/>
        <end position="385"/>
    </location>
</feature>
<evidence type="ECO:0000313" key="6">
    <source>
        <dbReference type="EMBL" id="PTW48966.1"/>
    </source>
</evidence>
<dbReference type="EMBL" id="QAYE01000001">
    <property type="protein sequence ID" value="PTW48966.1"/>
    <property type="molecule type" value="Genomic_DNA"/>
</dbReference>
<organism evidence="6 7">
    <name type="scientific">Sphingomonas faeni</name>
    <dbReference type="NCBI Taxonomy" id="185950"/>
    <lineage>
        <taxon>Bacteria</taxon>
        <taxon>Pseudomonadati</taxon>
        <taxon>Pseudomonadota</taxon>
        <taxon>Alphaproteobacteria</taxon>
        <taxon>Sphingomonadales</taxon>
        <taxon>Sphingomonadaceae</taxon>
        <taxon>Sphingomonas</taxon>
    </lineage>
</organism>
<accession>A0A2T5UBU1</accession>
<evidence type="ECO:0000256" key="2">
    <source>
        <dbReference type="ARBA" id="ARBA00034247"/>
    </source>
</evidence>
<keyword evidence="3" id="KW-0812">Transmembrane</keyword>
<dbReference type="AlphaFoldDB" id="A0A2T5UBU1"/>
<dbReference type="InterPro" id="IPR029787">
    <property type="entry name" value="Nucleotide_cyclase"/>
</dbReference>
<evidence type="ECO:0000256" key="3">
    <source>
        <dbReference type="SAM" id="Phobius"/>
    </source>
</evidence>
<keyword evidence="4" id="KW-0732">Signal</keyword>
<dbReference type="GO" id="GO:0052621">
    <property type="term" value="F:diguanylate cyclase activity"/>
    <property type="evidence" value="ECO:0007669"/>
    <property type="project" value="UniProtKB-EC"/>
</dbReference>
<feature type="domain" description="GGDEF" evidence="5">
    <location>
        <begin position="429"/>
        <end position="556"/>
    </location>
</feature>
<dbReference type="SMART" id="SM00267">
    <property type="entry name" value="GGDEF"/>
    <property type="match status" value="1"/>
</dbReference>
<dbReference type="CDD" id="cd01949">
    <property type="entry name" value="GGDEF"/>
    <property type="match status" value="1"/>
</dbReference>
<dbReference type="Pfam" id="PF07695">
    <property type="entry name" value="7TMR-DISM_7TM"/>
    <property type="match status" value="1"/>
</dbReference>
<reference evidence="6 7" key="1">
    <citation type="submission" date="2018-04" db="EMBL/GenBank/DDBJ databases">
        <title>Genomic Encyclopedia of Type Strains, Phase III (KMG-III): the genomes of soil and plant-associated and newly described type strains.</title>
        <authorList>
            <person name="Whitman W."/>
        </authorList>
    </citation>
    <scope>NUCLEOTIDE SEQUENCE [LARGE SCALE GENOMIC DNA]</scope>
    <source>
        <strain evidence="6 7">MA-olki</strain>
    </source>
</reference>
<dbReference type="RefSeq" id="WP_244186669.1">
    <property type="nucleotide sequence ID" value="NZ_QAYE01000001.1"/>
</dbReference>
<evidence type="ECO:0000259" key="5">
    <source>
        <dbReference type="PROSITE" id="PS50887"/>
    </source>
</evidence>
<comment type="caution">
    <text evidence="6">The sequence shown here is derived from an EMBL/GenBank/DDBJ whole genome shotgun (WGS) entry which is preliminary data.</text>
</comment>
<dbReference type="InterPro" id="IPR043128">
    <property type="entry name" value="Rev_trsase/Diguanyl_cyclase"/>
</dbReference>
<protein>
    <recommendedName>
        <fullName evidence="1">diguanylate cyclase</fullName>
        <ecNumber evidence="1">2.7.7.65</ecNumber>
    </recommendedName>
</protein>
<evidence type="ECO:0000256" key="1">
    <source>
        <dbReference type="ARBA" id="ARBA00012528"/>
    </source>
</evidence>
<dbReference type="GO" id="GO:0043709">
    <property type="term" value="P:cell adhesion involved in single-species biofilm formation"/>
    <property type="evidence" value="ECO:0007669"/>
    <property type="project" value="TreeGrafter"/>
</dbReference>
<proteinExistence type="predicted"/>